<evidence type="ECO:0000256" key="1">
    <source>
        <dbReference type="SAM" id="MobiDB-lite"/>
    </source>
</evidence>
<evidence type="ECO:0000313" key="2">
    <source>
        <dbReference type="EMBL" id="KAB0678037.1"/>
    </source>
</evidence>
<feature type="region of interest" description="Disordered" evidence="1">
    <location>
        <begin position="26"/>
        <end position="47"/>
    </location>
</feature>
<evidence type="ECO:0000313" key="3">
    <source>
        <dbReference type="Proteomes" id="UP000432089"/>
    </source>
</evidence>
<dbReference type="AlphaFoldDB" id="A0A7V7TVQ2"/>
<reference evidence="2 3" key="1">
    <citation type="submission" date="2019-09" db="EMBL/GenBank/DDBJ databases">
        <title>YIM 132180 draft genome.</title>
        <authorList>
            <person name="Zhang K."/>
        </authorList>
    </citation>
    <scope>NUCLEOTIDE SEQUENCE [LARGE SCALE GENOMIC DNA]</scope>
    <source>
        <strain evidence="2 3">YIM 132180</strain>
    </source>
</reference>
<accession>A0A7V7TVQ2</accession>
<sequence>MVADENAVFEHGDRVMMSARLLRNLGTENFGGEPPRESGKRRRPRSLIPGELLGPGAMGVSRYCRGRGTVIGFAPSVGFIVYVLWDEDEVNGIARGISVTNLVHVRDVTREADHAQHSPGTPFRASPSVDQVLGDGSRKLEGAFA</sequence>
<dbReference type="EMBL" id="VZDO01000014">
    <property type="protein sequence ID" value="KAB0678037.1"/>
    <property type="molecule type" value="Genomic_DNA"/>
</dbReference>
<dbReference type="Proteomes" id="UP000432089">
    <property type="component" value="Unassembled WGS sequence"/>
</dbReference>
<keyword evidence="3" id="KW-1185">Reference proteome</keyword>
<comment type="caution">
    <text evidence="2">The sequence shown here is derived from an EMBL/GenBank/DDBJ whole genome shotgun (WGS) entry which is preliminary data.</text>
</comment>
<organism evidence="2 3">
    <name type="scientific">Plantimonas leprariae</name>
    <dbReference type="NCBI Taxonomy" id="2615207"/>
    <lineage>
        <taxon>Bacteria</taxon>
        <taxon>Pseudomonadati</taxon>
        <taxon>Pseudomonadota</taxon>
        <taxon>Alphaproteobacteria</taxon>
        <taxon>Hyphomicrobiales</taxon>
        <taxon>Aurantimonadaceae</taxon>
        <taxon>Plantimonas</taxon>
    </lineage>
</organism>
<protein>
    <submittedName>
        <fullName evidence="2">Uncharacterized protein</fullName>
    </submittedName>
</protein>
<feature type="region of interest" description="Disordered" evidence="1">
    <location>
        <begin position="111"/>
        <end position="131"/>
    </location>
</feature>
<proteinExistence type="predicted"/>
<name>A0A7V7TVQ2_9HYPH</name>
<gene>
    <name evidence="2" type="ORF">F6X38_16555</name>
</gene>